<evidence type="ECO:0000313" key="3">
    <source>
        <dbReference type="EMBL" id="MXR37450.1"/>
    </source>
</evidence>
<dbReference type="PRINTS" id="PR00081">
    <property type="entry name" value="GDHRDH"/>
</dbReference>
<dbReference type="SUPFAM" id="SSF51735">
    <property type="entry name" value="NAD(P)-binding Rossmann-fold domains"/>
    <property type="match status" value="1"/>
</dbReference>
<dbReference type="InterPro" id="IPR036291">
    <property type="entry name" value="NAD(P)-bd_dom_sf"/>
</dbReference>
<dbReference type="AlphaFoldDB" id="A0A845BPX9"/>
<evidence type="ECO:0000256" key="2">
    <source>
        <dbReference type="ARBA" id="ARBA00023002"/>
    </source>
</evidence>
<dbReference type="PROSITE" id="PS51257">
    <property type="entry name" value="PROKAR_LIPOPROTEIN"/>
    <property type="match status" value="1"/>
</dbReference>
<evidence type="ECO:0000256" key="1">
    <source>
        <dbReference type="ARBA" id="ARBA00006484"/>
    </source>
</evidence>
<evidence type="ECO:0000313" key="4">
    <source>
        <dbReference type="Proteomes" id="UP000467214"/>
    </source>
</evidence>
<gene>
    <name evidence="3" type="ORF">GQF02_10735</name>
</gene>
<dbReference type="InterPro" id="IPR002347">
    <property type="entry name" value="SDR_fam"/>
</dbReference>
<dbReference type="PANTHER" id="PTHR24321:SF8">
    <property type="entry name" value="ESTRADIOL 17-BETA-DEHYDROGENASE 8-RELATED"/>
    <property type="match status" value="1"/>
</dbReference>
<dbReference type="EMBL" id="WSSB01000009">
    <property type="protein sequence ID" value="MXR37450.1"/>
    <property type="molecule type" value="Genomic_DNA"/>
</dbReference>
<protein>
    <submittedName>
        <fullName evidence="3">SDR family oxidoreductase</fullName>
    </submittedName>
</protein>
<dbReference type="GO" id="GO:0016491">
    <property type="term" value="F:oxidoreductase activity"/>
    <property type="evidence" value="ECO:0007669"/>
    <property type="project" value="UniProtKB-KW"/>
</dbReference>
<dbReference type="Proteomes" id="UP000467214">
    <property type="component" value="Unassembled WGS sequence"/>
</dbReference>
<dbReference type="Pfam" id="PF00106">
    <property type="entry name" value="adh_short"/>
    <property type="match status" value="1"/>
</dbReference>
<organism evidence="3 4">
    <name type="scientific">Craterilacuibacter sinensis</name>
    <dbReference type="NCBI Taxonomy" id="2686017"/>
    <lineage>
        <taxon>Bacteria</taxon>
        <taxon>Pseudomonadati</taxon>
        <taxon>Pseudomonadota</taxon>
        <taxon>Betaproteobacteria</taxon>
        <taxon>Neisseriales</taxon>
        <taxon>Neisseriaceae</taxon>
        <taxon>Craterilacuibacter</taxon>
    </lineage>
</organism>
<keyword evidence="2" id="KW-0560">Oxidoreductase</keyword>
<proteinExistence type="inferred from homology"/>
<keyword evidence="4" id="KW-1185">Reference proteome</keyword>
<accession>A0A845BPX9</accession>
<dbReference type="RefSeq" id="WP_160797027.1">
    <property type="nucleotide sequence ID" value="NZ_WSSB01000009.1"/>
</dbReference>
<dbReference type="Pfam" id="PF13561">
    <property type="entry name" value="adh_short_C2"/>
    <property type="match status" value="1"/>
</dbReference>
<comment type="similarity">
    <text evidence="1">Belongs to the short-chain dehydrogenases/reductases (SDR) family.</text>
</comment>
<comment type="caution">
    <text evidence="3">The sequence shown here is derived from an EMBL/GenBank/DDBJ whole genome shotgun (WGS) entry which is preliminary data.</text>
</comment>
<dbReference type="Gene3D" id="3.40.50.720">
    <property type="entry name" value="NAD(P)-binding Rossmann-like Domain"/>
    <property type="match status" value="1"/>
</dbReference>
<dbReference type="PANTHER" id="PTHR24321">
    <property type="entry name" value="DEHYDROGENASES, SHORT CHAIN"/>
    <property type="match status" value="1"/>
</dbReference>
<sequence>MKTIVITGSASGIGAATAQHYSAAGCRVIGIDLRGADIEADLSCASGRDKAISEVLQRSNGHIDSLICCAGLGGNHPPALVASVNYFGVTVLLDGLFEALRASGGNAVVVASVAATQGNWDGHPLREAFLAGNEEQARTLATDAGHGMLAYAASKHAIVCHIRAQSKIWGEAGVRLNAVAPGAVETPLLQQSMDDPLIGKATRDFLPPLGRRAQPAEIAQVIAFLASDAAVYVHGSLLVADGGIDAMSRPQRF</sequence>
<reference evidence="3 4" key="1">
    <citation type="submission" date="2019-12" db="EMBL/GenBank/DDBJ databases">
        <title>Neisseriaceae gen. nov. sp. Genome sequencing and assembly.</title>
        <authorList>
            <person name="Liu Z."/>
            <person name="Li A."/>
        </authorList>
    </citation>
    <scope>NUCLEOTIDE SEQUENCE [LARGE SCALE GENOMIC DNA]</scope>
    <source>
        <strain evidence="3 4">B2N2-7</strain>
    </source>
</reference>
<name>A0A845BPX9_9NEIS</name>